<keyword evidence="7 14" id="KW-0812">Transmembrane</keyword>
<dbReference type="PROSITE" id="PS50885">
    <property type="entry name" value="HAMP"/>
    <property type="match status" value="1"/>
</dbReference>
<evidence type="ECO:0000256" key="6">
    <source>
        <dbReference type="ARBA" id="ARBA00022679"/>
    </source>
</evidence>
<feature type="domain" description="HAMP" evidence="16">
    <location>
        <begin position="158"/>
        <end position="213"/>
    </location>
</feature>
<dbReference type="OrthoDB" id="9815202at2"/>
<reference evidence="17 18" key="1">
    <citation type="journal article" date="2015" name="G3 (Bethesda)">
        <title>Insights into Ongoing Evolution of the Hexachlorocyclohexane Catabolic Pathway from Comparative Genomics of Ten Sphingomonadaceae Strains.</title>
        <authorList>
            <person name="Pearce S.L."/>
            <person name="Oakeshott J.G."/>
            <person name="Pandey G."/>
        </authorList>
    </citation>
    <scope>NUCLEOTIDE SEQUENCE [LARGE SCALE GENOMIC DNA]</scope>
    <source>
        <strain evidence="17 18">LL02</strain>
    </source>
</reference>
<dbReference type="InterPro" id="IPR050398">
    <property type="entry name" value="HssS/ArlS-like"/>
</dbReference>
<dbReference type="Pfam" id="PF00512">
    <property type="entry name" value="HisKA"/>
    <property type="match status" value="1"/>
</dbReference>
<evidence type="ECO:0000256" key="7">
    <source>
        <dbReference type="ARBA" id="ARBA00022692"/>
    </source>
</evidence>
<evidence type="ECO:0000256" key="13">
    <source>
        <dbReference type="ARBA" id="ARBA00023136"/>
    </source>
</evidence>
<keyword evidence="12" id="KW-0902">Two-component regulatory system</keyword>
<dbReference type="InterPro" id="IPR036890">
    <property type="entry name" value="HATPase_C_sf"/>
</dbReference>
<keyword evidence="5" id="KW-0597">Phosphoprotein</keyword>
<dbReference type="InterPro" id="IPR005467">
    <property type="entry name" value="His_kinase_dom"/>
</dbReference>
<dbReference type="InterPro" id="IPR003661">
    <property type="entry name" value="HisK_dim/P_dom"/>
</dbReference>
<evidence type="ECO:0000256" key="2">
    <source>
        <dbReference type="ARBA" id="ARBA00004651"/>
    </source>
</evidence>
<dbReference type="SUPFAM" id="SSF47384">
    <property type="entry name" value="Homodimeric domain of signal transducing histidine kinase"/>
    <property type="match status" value="1"/>
</dbReference>
<evidence type="ECO:0000256" key="10">
    <source>
        <dbReference type="ARBA" id="ARBA00022840"/>
    </source>
</evidence>
<evidence type="ECO:0000256" key="14">
    <source>
        <dbReference type="SAM" id="Phobius"/>
    </source>
</evidence>
<keyword evidence="10" id="KW-0067">ATP-binding</keyword>
<keyword evidence="11 14" id="KW-1133">Transmembrane helix</keyword>
<evidence type="ECO:0000256" key="8">
    <source>
        <dbReference type="ARBA" id="ARBA00022741"/>
    </source>
</evidence>
<keyword evidence="8" id="KW-0547">Nucleotide-binding</keyword>
<comment type="caution">
    <text evidence="17">The sequence shown here is derived from an EMBL/GenBank/DDBJ whole genome shotgun (WGS) entry which is preliminary data.</text>
</comment>
<evidence type="ECO:0000256" key="12">
    <source>
        <dbReference type="ARBA" id="ARBA00023012"/>
    </source>
</evidence>
<evidence type="ECO:0000259" key="16">
    <source>
        <dbReference type="PROSITE" id="PS50885"/>
    </source>
</evidence>
<feature type="transmembrane region" description="Helical" evidence="14">
    <location>
        <begin position="141"/>
        <end position="161"/>
    </location>
</feature>
<evidence type="ECO:0000259" key="15">
    <source>
        <dbReference type="PROSITE" id="PS50109"/>
    </source>
</evidence>
<accession>A0A0J7XIJ6</accession>
<dbReference type="PANTHER" id="PTHR45528:SF1">
    <property type="entry name" value="SENSOR HISTIDINE KINASE CPXA"/>
    <property type="match status" value="1"/>
</dbReference>
<evidence type="ECO:0000313" key="17">
    <source>
        <dbReference type="EMBL" id="KMS51851.1"/>
    </source>
</evidence>
<evidence type="ECO:0000256" key="3">
    <source>
        <dbReference type="ARBA" id="ARBA00012438"/>
    </source>
</evidence>
<dbReference type="GO" id="GO:0000155">
    <property type="term" value="F:phosphorelay sensor kinase activity"/>
    <property type="evidence" value="ECO:0007669"/>
    <property type="project" value="InterPro"/>
</dbReference>
<evidence type="ECO:0000256" key="5">
    <source>
        <dbReference type="ARBA" id="ARBA00022553"/>
    </source>
</evidence>
<evidence type="ECO:0000256" key="11">
    <source>
        <dbReference type="ARBA" id="ARBA00022989"/>
    </source>
</evidence>
<dbReference type="AlphaFoldDB" id="A0A0J7XIJ6"/>
<dbReference type="InterPro" id="IPR036097">
    <property type="entry name" value="HisK_dim/P_sf"/>
</dbReference>
<dbReference type="Pfam" id="PF00672">
    <property type="entry name" value="HAMP"/>
    <property type="match status" value="1"/>
</dbReference>
<evidence type="ECO:0000313" key="18">
    <source>
        <dbReference type="Proteomes" id="UP000052268"/>
    </source>
</evidence>
<dbReference type="SMART" id="SM00304">
    <property type="entry name" value="HAMP"/>
    <property type="match status" value="1"/>
</dbReference>
<keyword evidence="4" id="KW-1003">Cell membrane</keyword>
<evidence type="ECO:0000256" key="4">
    <source>
        <dbReference type="ARBA" id="ARBA00022475"/>
    </source>
</evidence>
<feature type="transmembrane region" description="Helical" evidence="14">
    <location>
        <begin position="14"/>
        <end position="37"/>
    </location>
</feature>
<dbReference type="CDD" id="cd06225">
    <property type="entry name" value="HAMP"/>
    <property type="match status" value="1"/>
</dbReference>
<organism evidence="17 18">
    <name type="scientific">Novosphingobium barchaimii LL02</name>
    <dbReference type="NCBI Taxonomy" id="1114963"/>
    <lineage>
        <taxon>Bacteria</taxon>
        <taxon>Pseudomonadati</taxon>
        <taxon>Pseudomonadota</taxon>
        <taxon>Alphaproteobacteria</taxon>
        <taxon>Sphingomonadales</taxon>
        <taxon>Sphingomonadaceae</taxon>
        <taxon>Novosphingobium</taxon>
    </lineage>
</organism>
<keyword evidence="18" id="KW-1185">Reference proteome</keyword>
<comment type="subcellular location">
    <subcellularLocation>
        <location evidence="2">Cell membrane</location>
        <topology evidence="2">Multi-pass membrane protein</topology>
    </subcellularLocation>
</comment>
<dbReference type="InterPro" id="IPR003594">
    <property type="entry name" value="HATPase_dom"/>
</dbReference>
<keyword evidence="9" id="KW-0418">Kinase</keyword>
<dbReference type="SMART" id="SM00387">
    <property type="entry name" value="HATPase_c"/>
    <property type="match status" value="1"/>
</dbReference>
<keyword evidence="13 14" id="KW-0472">Membrane</keyword>
<protein>
    <recommendedName>
        <fullName evidence="3">histidine kinase</fullName>
        <ecNumber evidence="3">2.7.13.3</ecNumber>
    </recommendedName>
</protein>
<dbReference type="PRINTS" id="PR00344">
    <property type="entry name" value="BCTRLSENSOR"/>
</dbReference>
<gene>
    <name evidence="17" type="ORF">V474_02080</name>
</gene>
<sequence length="437" mass="47982">MGLRIGRLLAGRRLFWKILLAFLVTFVVMTQVVWLLFALRGDREPPEFLMTRHIGPPVLEAAVQAVGGGGPARYRAMLANLPEDSRHRLELVAEGTRPARLGEGYGVLERRVRDPTGARYLLRFRYHRDDSPGLLNIPPELVLTGVLAGLVFSGLLAWYLLAPINHLRRGFERLARGELATRVSPAIGARRDEVADLAHEFDRTARLIEQLVQGRDRLLHDVSHELRSPLARLQLAIALARQTPARTESAMDRMEREVERLDGLVGELLTLARAENEQDPGDDYFDLVGVAASVIADACYEAQPAGIEITFDAPGEEDEERPPVRGSSELMRRAIENVVRNALRFSPPKGRIEVGCVYLAGEASFRLSVVDEGPGVPPDLIDTLFEPFVRGKADGQGLGLGLAIASRAVAAHKGRIVAANLPGQGLKVEFEIPAKAL</sequence>
<dbReference type="GO" id="GO:0005886">
    <property type="term" value="C:plasma membrane"/>
    <property type="evidence" value="ECO:0007669"/>
    <property type="project" value="UniProtKB-SubCell"/>
</dbReference>
<dbReference type="Proteomes" id="UP000052268">
    <property type="component" value="Unassembled WGS sequence"/>
</dbReference>
<dbReference type="PATRIC" id="fig|1114963.3.peg.4031"/>
<evidence type="ECO:0000256" key="1">
    <source>
        <dbReference type="ARBA" id="ARBA00000085"/>
    </source>
</evidence>
<dbReference type="InterPro" id="IPR004358">
    <property type="entry name" value="Sig_transdc_His_kin-like_C"/>
</dbReference>
<dbReference type="EMBL" id="JACU01000010">
    <property type="protein sequence ID" value="KMS51851.1"/>
    <property type="molecule type" value="Genomic_DNA"/>
</dbReference>
<dbReference type="CDD" id="cd00082">
    <property type="entry name" value="HisKA"/>
    <property type="match status" value="1"/>
</dbReference>
<dbReference type="GO" id="GO:0005524">
    <property type="term" value="F:ATP binding"/>
    <property type="evidence" value="ECO:0007669"/>
    <property type="project" value="UniProtKB-KW"/>
</dbReference>
<name>A0A0J7XIJ6_9SPHN</name>
<dbReference type="SMART" id="SM00388">
    <property type="entry name" value="HisKA"/>
    <property type="match status" value="1"/>
</dbReference>
<dbReference type="Gene3D" id="1.10.287.130">
    <property type="match status" value="1"/>
</dbReference>
<dbReference type="PROSITE" id="PS50109">
    <property type="entry name" value="HIS_KIN"/>
    <property type="match status" value="1"/>
</dbReference>
<dbReference type="PANTHER" id="PTHR45528">
    <property type="entry name" value="SENSOR HISTIDINE KINASE CPXA"/>
    <property type="match status" value="1"/>
</dbReference>
<comment type="catalytic activity">
    <reaction evidence="1">
        <text>ATP + protein L-histidine = ADP + protein N-phospho-L-histidine.</text>
        <dbReference type="EC" id="2.7.13.3"/>
    </reaction>
</comment>
<evidence type="ECO:0000256" key="9">
    <source>
        <dbReference type="ARBA" id="ARBA00022777"/>
    </source>
</evidence>
<proteinExistence type="predicted"/>
<feature type="domain" description="Histidine kinase" evidence="15">
    <location>
        <begin position="221"/>
        <end position="436"/>
    </location>
</feature>
<dbReference type="Gene3D" id="6.10.340.10">
    <property type="match status" value="1"/>
</dbReference>
<dbReference type="Pfam" id="PF02518">
    <property type="entry name" value="HATPase_c"/>
    <property type="match status" value="1"/>
</dbReference>
<keyword evidence="6" id="KW-0808">Transferase</keyword>
<dbReference type="EC" id="2.7.13.3" evidence="3"/>
<dbReference type="InterPro" id="IPR003660">
    <property type="entry name" value="HAMP_dom"/>
</dbReference>
<dbReference type="SUPFAM" id="SSF55874">
    <property type="entry name" value="ATPase domain of HSP90 chaperone/DNA topoisomerase II/histidine kinase"/>
    <property type="match status" value="1"/>
</dbReference>
<dbReference type="Gene3D" id="3.30.565.10">
    <property type="entry name" value="Histidine kinase-like ATPase, C-terminal domain"/>
    <property type="match status" value="1"/>
</dbReference>
<dbReference type="RefSeq" id="WP_059153027.1">
    <property type="nucleotide sequence ID" value="NZ_KQ130457.1"/>
</dbReference>